<sequence length="376" mass="39836">MKIQRLLLFLFVSVSSGLAAAFLLLLAWPQLAHRAPAPTAGVNGDRTSSWADAVAVAQDSVVNIYTSKVTREEGKPLFSNPLFQRYFGDPRTAPRTRLEQNLGSGVVVDRNGYIITNHHVIEGADEIFIGTEDQAPVRARVVGTDPDTDLAVIQAAGKDLPPARLGDSSRQRVGDVVLAIGNPFGVGKTVTQGIISAMDRQQLGLAIYEDFIQTDAAINQGNSGGALINARGEVIGINTAILSSSGGSHGIGFAIPINLARQVMQQIIDHGRVIRGWIGAGGIDLTPALAKSLGLDDTMKGVYVTHVLENGPADLAGMEPGDVILAVDGEHAGGAYEIMSRIAATTPGTLLRLTVLHQGKRLPMQIRVLERPVQKS</sequence>
<name>A0A7C5N0I6_9GAMM</name>
<dbReference type="PROSITE" id="PS50106">
    <property type="entry name" value="PDZ"/>
    <property type="match status" value="1"/>
</dbReference>
<dbReference type="AlphaFoldDB" id="A0A7C5N0I6"/>
<accession>A0A7C5N0I6</accession>
<protein>
    <submittedName>
        <fullName evidence="6">Trypsin-like serine protease</fullName>
    </submittedName>
</protein>
<keyword evidence="4" id="KW-0720">Serine protease</keyword>
<dbReference type="FunFam" id="2.40.10.10:FF:000001">
    <property type="entry name" value="Periplasmic serine protease DegS"/>
    <property type="match status" value="1"/>
</dbReference>
<dbReference type="InterPro" id="IPR009003">
    <property type="entry name" value="Peptidase_S1_PA"/>
</dbReference>
<dbReference type="Pfam" id="PF13365">
    <property type="entry name" value="Trypsin_2"/>
    <property type="match status" value="1"/>
</dbReference>
<comment type="similarity">
    <text evidence="1">Belongs to the peptidase S1C family.</text>
</comment>
<reference evidence="6" key="1">
    <citation type="journal article" date="2020" name="mSystems">
        <title>Genome- and Community-Level Interaction Insights into Carbon Utilization and Element Cycling Functions of Hydrothermarchaeota in Hydrothermal Sediment.</title>
        <authorList>
            <person name="Zhou Z."/>
            <person name="Liu Y."/>
            <person name="Xu W."/>
            <person name="Pan J."/>
            <person name="Luo Z.H."/>
            <person name="Li M."/>
        </authorList>
    </citation>
    <scope>NUCLEOTIDE SEQUENCE [LARGE SCALE GENOMIC DNA]</scope>
    <source>
        <strain evidence="6">HyVt-535</strain>
    </source>
</reference>
<dbReference type="EMBL" id="DROM01000384">
    <property type="protein sequence ID" value="HHH13840.1"/>
    <property type="molecule type" value="Genomic_DNA"/>
</dbReference>
<gene>
    <name evidence="6" type="ORF">ENJ98_06340</name>
</gene>
<feature type="domain" description="PDZ" evidence="5">
    <location>
        <begin position="282"/>
        <end position="329"/>
    </location>
</feature>
<organism evidence="6">
    <name type="scientific">Thiolapillus brandeum</name>
    <dbReference type="NCBI Taxonomy" id="1076588"/>
    <lineage>
        <taxon>Bacteria</taxon>
        <taxon>Pseudomonadati</taxon>
        <taxon>Pseudomonadota</taxon>
        <taxon>Gammaproteobacteria</taxon>
        <taxon>Chromatiales</taxon>
        <taxon>Sedimenticolaceae</taxon>
        <taxon>Thiolapillus</taxon>
    </lineage>
</organism>
<keyword evidence="3" id="KW-0378">Hydrolase</keyword>
<dbReference type="Pfam" id="PF13180">
    <property type="entry name" value="PDZ_2"/>
    <property type="match status" value="1"/>
</dbReference>
<evidence type="ECO:0000256" key="4">
    <source>
        <dbReference type="ARBA" id="ARBA00022825"/>
    </source>
</evidence>
<dbReference type="GO" id="GO:0006508">
    <property type="term" value="P:proteolysis"/>
    <property type="evidence" value="ECO:0007669"/>
    <property type="project" value="UniProtKB-KW"/>
</dbReference>
<dbReference type="Gene3D" id="2.30.42.10">
    <property type="match status" value="1"/>
</dbReference>
<evidence type="ECO:0000256" key="1">
    <source>
        <dbReference type="ARBA" id="ARBA00010541"/>
    </source>
</evidence>
<evidence type="ECO:0000256" key="3">
    <source>
        <dbReference type="ARBA" id="ARBA00022801"/>
    </source>
</evidence>
<dbReference type="Gene3D" id="2.40.10.120">
    <property type="match status" value="1"/>
</dbReference>
<dbReference type="InterPro" id="IPR036034">
    <property type="entry name" value="PDZ_sf"/>
</dbReference>
<dbReference type="PANTHER" id="PTHR22939:SF129">
    <property type="entry name" value="SERINE PROTEASE HTRA2, MITOCHONDRIAL"/>
    <property type="match status" value="1"/>
</dbReference>
<dbReference type="Proteomes" id="UP000886100">
    <property type="component" value="Unassembled WGS sequence"/>
</dbReference>
<dbReference type="PRINTS" id="PR00834">
    <property type="entry name" value="PROTEASES2C"/>
</dbReference>
<comment type="caution">
    <text evidence="6">The sequence shown here is derived from an EMBL/GenBank/DDBJ whole genome shotgun (WGS) entry which is preliminary data.</text>
</comment>
<dbReference type="InterPro" id="IPR001940">
    <property type="entry name" value="Peptidase_S1C"/>
</dbReference>
<dbReference type="PANTHER" id="PTHR22939">
    <property type="entry name" value="SERINE PROTEASE FAMILY S1C HTRA-RELATED"/>
    <property type="match status" value="1"/>
</dbReference>
<dbReference type="SMART" id="SM00228">
    <property type="entry name" value="PDZ"/>
    <property type="match status" value="1"/>
</dbReference>
<dbReference type="InterPro" id="IPR001478">
    <property type="entry name" value="PDZ"/>
</dbReference>
<evidence type="ECO:0000259" key="5">
    <source>
        <dbReference type="PROSITE" id="PS50106"/>
    </source>
</evidence>
<evidence type="ECO:0000256" key="2">
    <source>
        <dbReference type="ARBA" id="ARBA00022670"/>
    </source>
</evidence>
<dbReference type="SUPFAM" id="SSF50494">
    <property type="entry name" value="Trypsin-like serine proteases"/>
    <property type="match status" value="1"/>
</dbReference>
<proteinExistence type="inferred from homology"/>
<keyword evidence="2 6" id="KW-0645">Protease</keyword>
<evidence type="ECO:0000313" key="6">
    <source>
        <dbReference type="EMBL" id="HHH13840.1"/>
    </source>
</evidence>
<dbReference type="GO" id="GO:0004252">
    <property type="term" value="F:serine-type endopeptidase activity"/>
    <property type="evidence" value="ECO:0007669"/>
    <property type="project" value="InterPro"/>
</dbReference>
<dbReference type="SUPFAM" id="SSF50156">
    <property type="entry name" value="PDZ domain-like"/>
    <property type="match status" value="1"/>
</dbReference>